<keyword evidence="3" id="KW-1185">Reference proteome</keyword>
<feature type="chain" id="PRO_5044076040" description="DUF4390 domain-containing protein" evidence="1">
    <location>
        <begin position="28"/>
        <end position="201"/>
    </location>
</feature>
<protein>
    <recommendedName>
        <fullName evidence="4">DUF4390 domain-containing protein</fullName>
    </recommendedName>
</protein>
<keyword evidence="1" id="KW-0732">Signal</keyword>
<dbReference type="OrthoDB" id="5508246at2"/>
<evidence type="ECO:0008006" key="4">
    <source>
        <dbReference type="Google" id="ProtNLM"/>
    </source>
</evidence>
<reference evidence="2 3" key="1">
    <citation type="submission" date="2020-05" db="EMBL/GenBank/DDBJ databases">
        <authorList>
            <person name="Whitworth D."/>
        </authorList>
    </citation>
    <scope>NUCLEOTIDE SEQUENCE [LARGE SCALE GENOMIC DNA]</scope>
    <source>
        <strain evidence="2 3">AB043B</strain>
    </source>
</reference>
<evidence type="ECO:0000256" key="1">
    <source>
        <dbReference type="SAM" id="SignalP"/>
    </source>
</evidence>
<dbReference type="AlphaFoldDB" id="A0A3A8I5J6"/>
<dbReference type="EMBL" id="JABFJV010000178">
    <property type="protein sequence ID" value="NOK36707.1"/>
    <property type="molecule type" value="Genomic_DNA"/>
</dbReference>
<proteinExistence type="predicted"/>
<name>A0A3A8I5J6_9BACT</name>
<sequence>MGRHGNKSRRGAALVVAAGLLASGARAEEASAACTATLAGRRVTVRPEARAFISPELDRLVRLGLAGKLEVELTLWRRRAFWFDTHVDSARVTQVLAFTRAGYLLDGRELTGGVGTLELERMAWTLETRPNADEHFVVQVEVRLQVVTAASLGRMARWLTQETASDATSEARPPLLGSLLRSVAEDLARKASARCDVSRQP</sequence>
<evidence type="ECO:0000313" key="3">
    <source>
        <dbReference type="Proteomes" id="UP000563426"/>
    </source>
</evidence>
<dbReference type="RefSeq" id="WP_120525856.1">
    <property type="nucleotide sequence ID" value="NZ_JABFJV010000178.1"/>
</dbReference>
<accession>A0A3A8I5J6</accession>
<gene>
    <name evidence="2" type="ORF">HMI49_26210</name>
</gene>
<comment type="caution">
    <text evidence="2">The sequence shown here is derived from an EMBL/GenBank/DDBJ whole genome shotgun (WGS) entry which is preliminary data.</text>
</comment>
<feature type="signal peptide" evidence="1">
    <location>
        <begin position="1"/>
        <end position="27"/>
    </location>
</feature>
<organism evidence="2 3">
    <name type="scientific">Corallococcus exercitus</name>
    <dbReference type="NCBI Taxonomy" id="2316736"/>
    <lineage>
        <taxon>Bacteria</taxon>
        <taxon>Pseudomonadati</taxon>
        <taxon>Myxococcota</taxon>
        <taxon>Myxococcia</taxon>
        <taxon>Myxococcales</taxon>
        <taxon>Cystobacterineae</taxon>
        <taxon>Myxococcaceae</taxon>
        <taxon>Corallococcus</taxon>
    </lineage>
</organism>
<dbReference type="Proteomes" id="UP000563426">
    <property type="component" value="Unassembled WGS sequence"/>
</dbReference>
<evidence type="ECO:0000313" key="2">
    <source>
        <dbReference type="EMBL" id="NOK36707.1"/>
    </source>
</evidence>